<accession>A0A6S6RTJ9</accession>
<organism evidence="1">
    <name type="scientific">uncultured Sulfurovum sp</name>
    <dbReference type="NCBI Taxonomy" id="269237"/>
    <lineage>
        <taxon>Bacteria</taxon>
        <taxon>Pseudomonadati</taxon>
        <taxon>Campylobacterota</taxon>
        <taxon>Epsilonproteobacteria</taxon>
        <taxon>Campylobacterales</taxon>
        <taxon>Sulfurovaceae</taxon>
        <taxon>Sulfurovum</taxon>
        <taxon>environmental samples</taxon>
    </lineage>
</organism>
<gene>
    <name evidence="1" type="ORF">HELGO_WM11949</name>
</gene>
<sequence>MNTNQLALENLLTKTPFTISYHFDMADLLIMEEDEIHKDAEASTILDEKLNENNFTIRIQTYHKTLLCKLDNEVFELYPLKKYLYDEWLNLLKLCSNQYKCMVSDIKPYKGGIIDTYEGVSFDINSFELVLDGKAIVPTEIEEVEAFYTNEKSIKEEAKHYKDAFTIIEERSDYLYLAYKNEKYEVKEILGYFEIYNDGTYVNKGISKDEVYKLIFNN</sequence>
<dbReference type="EMBL" id="CACVAP010000026">
    <property type="protein sequence ID" value="CAA6799755.1"/>
    <property type="molecule type" value="Genomic_DNA"/>
</dbReference>
<dbReference type="AlphaFoldDB" id="A0A6S6RTJ9"/>
<proteinExistence type="predicted"/>
<name>A0A6S6RTJ9_9BACT</name>
<reference evidence="1" key="1">
    <citation type="submission" date="2020-01" db="EMBL/GenBank/DDBJ databases">
        <authorList>
            <person name="Meier V. D."/>
            <person name="Meier V D."/>
        </authorList>
    </citation>
    <scope>NUCLEOTIDE SEQUENCE</scope>
    <source>
        <strain evidence="1">HLG_WM_MAG_06</strain>
    </source>
</reference>
<protein>
    <submittedName>
        <fullName evidence="1">Uncharacterized protein</fullName>
    </submittedName>
</protein>
<evidence type="ECO:0000313" key="1">
    <source>
        <dbReference type="EMBL" id="CAA6799755.1"/>
    </source>
</evidence>